<dbReference type="GO" id="GO:0042392">
    <property type="term" value="F:sphingosine-1-phosphate phosphatase activity"/>
    <property type="evidence" value="ECO:0007669"/>
    <property type="project" value="TreeGrafter"/>
</dbReference>
<evidence type="ECO:0000313" key="4">
    <source>
        <dbReference type="Proteomes" id="UP000076738"/>
    </source>
</evidence>
<dbReference type="OrthoDB" id="302705at2759"/>
<feature type="transmembrane region" description="Helical" evidence="1">
    <location>
        <begin position="134"/>
        <end position="155"/>
    </location>
</feature>
<dbReference type="SUPFAM" id="SSF48317">
    <property type="entry name" value="Acid phosphatase/Vanadium-dependent haloperoxidase"/>
    <property type="match status" value="1"/>
</dbReference>
<proteinExistence type="predicted"/>
<feature type="transmembrane region" description="Helical" evidence="1">
    <location>
        <begin position="9"/>
        <end position="31"/>
    </location>
</feature>
<dbReference type="InterPro" id="IPR000326">
    <property type="entry name" value="PAP2/HPO"/>
</dbReference>
<dbReference type="PANTHER" id="PTHR14969">
    <property type="entry name" value="SPHINGOSINE-1-PHOSPHATE PHOSPHOHYDROLASE"/>
    <property type="match status" value="1"/>
</dbReference>
<sequence>MPRSAPGPWYALPFTKANILVTAGTAAFILLTRSAHAAYFGAGTLVCTLSAKALKRLLRHSRPLTPGSPQPRTYGMPSTHTSAIAFQSLYILLTCLSSSSPGLPRWARISLPAAYGAYAAGVAGSRIWMGHHTLPQVLAGAGFGAVFACGWSALWRDWAREEVARPVVGLLGGWVGM</sequence>
<dbReference type="PANTHER" id="PTHR14969:SF13">
    <property type="entry name" value="AT30094P"/>
    <property type="match status" value="1"/>
</dbReference>
<keyword evidence="1" id="KW-0812">Transmembrane</keyword>
<dbReference type="EMBL" id="KV417348">
    <property type="protein sequence ID" value="KZO90211.1"/>
    <property type="molecule type" value="Genomic_DNA"/>
</dbReference>
<dbReference type="AlphaFoldDB" id="A0A167G664"/>
<evidence type="ECO:0000256" key="1">
    <source>
        <dbReference type="SAM" id="Phobius"/>
    </source>
</evidence>
<accession>A0A167G664</accession>
<keyword evidence="4" id="KW-1185">Reference proteome</keyword>
<feature type="domain" description="Phosphatidic acid phosphatase type 2/haloperoxidase" evidence="2">
    <location>
        <begin position="37"/>
        <end position="152"/>
    </location>
</feature>
<dbReference type="Pfam" id="PF01569">
    <property type="entry name" value="PAP2"/>
    <property type="match status" value="1"/>
</dbReference>
<organism evidence="3 4">
    <name type="scientific">Calocera viscosa (strain TUFC12733)</name>
    <dbReference type="NCBI Taxonomy" id="1330018"/>
    <lineage>
        <taxon>Eukaryota</taxon>
        <taxon>Fungi</taxon>
        <taxon>Dikarya</taxon>
        <taxon>Basidiomycota</taxon>
        <taxon>Agaricomycotina</taxon>
        <taxon>Dacrymycetes</taxon>
        <taxon>Dacrymycetales</taxon>
        <taxon>Dacrymycetaceae</taxon>
        <taxon>Calocera</taxon>
    </lineage>
</organism>
<dbReference type="Proteomes" id="UP000076738">
    <property type="component" value="Unassembled WGS sequence"/>
</dbReference>
<keyword evidence="1" id="KW-1133">Transmembrane helix</keyword>
<dbReference type="STRING" id="1330018.A0A167G664"/>
<dbReference type="Gene3D" id="1.20.144.10">
    <property type="entry name" value="Phosphatidic acid phosphatase type 2/haloperoxidase"/>
    <property type="match status" value="1"/>
</dbReference>
<reference evidence="3 4" key="1">
    <citation type="journal article" date="2016" name="Mol. Biol. Evol.">
        <title>Comparative Genomics of Early-Diverging Mushroom-Forming Fungi Provides Insights into the Origins of Lignocellulose Decay Capabilities.</title>
        <authorList>
            <person name="Nagy L.G."/>
            <person name="Riley R."/>
            <person name="Tritt A."/>
            <person name="Adam C."/>
            <person name="Daum C."/>
            <person name="Floudas D."/>
            <person name="Sun H."/>
            <person name="Yadav J.S."/>
            <person name="Pangilinan J."/>
            <person name="Larsson K.H."/>
            <person name="Matsuura K."/>
            <person name="Barry K."/>
            <person name="Labutti K."/>
            <person name="Kuo R."/>
            <person name="Ohm R.A."/>
            <person name="Bhattacharya S.S."/>
            <person name="Shirouzu T."/>
            <person name="Yoshinaga Y."/>
            <person name="Martin F.M."/>
            <person name="Grigoriev I.V."/>
            <person name="Hibbett D.S."/>
        </authorList>
    </citation>
    <scope>NUCLEOTIDE SEQUENCE [LARGE SCALE GENOMIC DNA]</scope>
    <source>
        <strain evidence="3 4">TUFC12733</strain>
    </source>
</reference>
<feature type="transmembrane region" description="Helical" evidence="1">
    <location>
        <begin position="109"/>
        <end position="128"/>
    </location>
</feature>
<protein>
    <submittedName>
        <fullName evidence="3">PAP2-domain-containing protein</fullName>
    </submittedName>
</protein>
<keyword evidence="1" id="KW-0472">Membrane</keyword>
<gene>
    <name evidence="3" type="ORF">CALVIDRAFT_411395</name>
</gene>
<dbReference type="SMART" id="SM00014">
    <property type="entry name" value="acidPPc"/>
    <property type="match status" value="1"/>
</dbReference>
<dbReference type="InterPro" id="IPR036938">
    <property type="entry name" value="PAP2/HPO_sf"/>
</dbReference>
<name>A0A167G664_CALVF</name>
<evidence type="ECO:0000313" key="3">
    <source>
        <dbReference type="EMBL" id="KZO90211.1"/>
    </source>
</evidence>
<evidence type="ECO:0000259" key="2">
    <source>
        <dbReference type="SMART" id="SM00014"/>
    </source>
</evidence>